<evidence type="ECO:0000256" key="1">
    <source>
        <dbReference type="PROSITE-ProRule" id="PRU00409"/>
    </source>
</evidence>
<dbReference type="GO" id="GO:0046872">
    <property type="term" value="F:metal ion binding"/>
    <property type="evidence" value="ECO:0007669"/>
    <property type="project" value="InterPro"/>
</dbReference>
<feature type="region of interest" description="Disordered" evidence="2">
    <location>
        <begin position="311"/>
        <end position="333"/>
    </location>
</feature>
<dbReference type="GO" id="GO:0005524">
    <property type="term" value="F:ATP binding"/>
    <property type="evidence" value="ECO:0007669"/>
    <property type="project" value="UniProtKB-UniRule"/>
</dbReference>
<dbReference type="Proteomes" id="UP000568106">
    <property type="component" value="Unassembled WGS sequence"/>
</dbReference>
<gene>
    <name evidence="4" type="ORF">HDF09_000835</name>
</gene>
<protein>
    <recommendedName>
        <fullName evidence="3">ATP-grasp domain-containing protein</fullName>
    </recommendedName>
</protein>
<dbReference type="AlphaFoldDB" id="A0A7W8IH67"/>
<dbReference type="PANTHER" id="PTHR21621:SF0">
    <property type="entry name" value="BETA-CITRYLGLUTAMATE SYNTHASE B-RELATED"/>
    <property type="match status" value="1"/>
</dbReference>
<evidence type="ECO:0000256" key="2">
    <source>
        <dbReference type="SAM" id="MobiDB-lite"/>
    </source>
</evidence>
<dbReference type="PANTHER" id="PTHR21621">
    <property type="entry name" value="RIBOSOMAL PROTEIN S6 MODIFICATION PROTEIN"/>
    <property type="match status" value="1"/>
</dbReference>
<evidence type="ECO:0000313" key="5">
    <source>
        <dbReference type="Proteomes" id="UP000568106"/>
    </source>
</evidence>
<dbReference type="InterPro" id="IPR013815">
    <property type="entry name" value="ATP_grasp_subdomain_1"/>
</dbReference>
<evidence type="ECO:0000313" key="4">
    <source>
        <dbReference type="EMBL" id="MBB5316185.1"/>
    </source>
</evidence>
<comment type="caution">
    <text evidence="4">The sequence shown here is derived from an EMBL/GenBank/DDBJ whole genome shotgun (WGS) entry which is preliminary data.</text>
</comment>
<name>A0A7W8IH67_9BACT</name>
<dbReference type="EMBL" id="JACHDY010000001">
    <property type="protein sequence ID" value="MBB5316185.1"/>
    <property type="molecule type" value="Genomic_DNA"/>
</dbReference>
<keyword evidence="1" id="KW-0547">Nucleotide-binding</keyword>
<dbReference type="SUPFAM" id="SSF56059">
    <property type="entry name" value="Glutathione synthetase ATP-binding domain-like"/>
    <property type="match status" value="1"/>
</dbReference>
<reference evidence="4" key="1">
    <citation type="submission" date="2020-08" db="EMBL/GenBank/DDBJ databases">
        <title>Genomic Encyclopedia of Type Strains, Phase IV (KMG-V): Genome sequencing to study the core and pangenomes of soil and plant-associated prokaryotes.</title>
        <authorList>
            <person name="Whitman W."/>
        </authorList>
    </citation>
    <scope>NUCLEOTIDE SEQUENCE [LARGE SCALE GENOMIC DNA]</scope>
    <source>
        <strain evidence="4">M8UP27</strain>
    </source>
</reference>
<keyword evidence="1" id="KW-0067">ATP-binding</keyword>
<organism evidence="4 5">
    <name type="scientific">Tunturiibacter empetritectus</name>
    <dbReference type="NCBI Taxonomy" id="3069691"/>
    <lineage>
        <taxon>Bacteria</taxon>
        <taxon>Pseudomonadati</taxon>
        <taxon>Acidobacteriota</taxon>
        <taxon>Terriglobia</taxon>
        <taxon>Terriglobales</taxon>
        <taxon>Acidobacteriaceae</taxon>
        <taxon>Tunturiibacter</taxon>
    </lineage>
</organism>
<dbReference type="GO" id="GO:0005737">
    <property type="term" value="C:cytoplasm"/>
    <property type="evidence" value="ECO:0007669"/>
    <property type="project" value="TreeGrafter"/>
</dbReference>
<evidence type="ECO:0000259" key="3">
    <source>
        <dbReference type="PROSITE" id="PS50975"/>
    </source>
</evidence>
<dbReference type="InterPro" id="IPR011761">
    <property type="entry name" value="ATP-grasp"/>
</dbReference>
<dbReference type="PROSITE" id="PS50975">
    <property type="entry name" value="ATP_GRASP"/>
    <property type="match status" value="1"/>
</dbReference>
<proteinExistence type="predicted"/>
<keyword evidence="5" id="KW-1185">Reference proteome</keyword>
<dbReference type="GO" id="GO:0018169">
    <property type="term" value="F:ribosomal S6-glutamic acid ligase activity"/>
    <property type="evidence" value="ECO:0007669"/>
    <property type="project" value="TreeGrafter"/>
</dbReference>
<dbReference type="GO" id="GO:0009432">
    <property type="term" value="P:SOS response"/>
    <property type="evidence" value="ECO:0007669"/>
    <property type="project" value="TreeGrafter"/>
</dbReference>
<sequence length="333" mass="37864">MKKIGVLFGMENTFPGALVDRINAMEIEGIQAEFVCVGGVQMAAPSGYAVIVDRISHDMPFYRAFLKNAALTGTQIINNPFWWSADDKFFNYALAEKLGVAVPKTVLLPHKKYPPQITERSLRNLQFPLDWDGVFDYVGFPAFLKPHDGGGWRDVFHVHSPQEFFHAYDQTRDLCMTLQAAVNFKEYFRCYVVGQTDVRIMPYDPRRPHEHRYVLDPPEYDKKLLKRVEKDAITLCKALGYDLNTVEFAVEDGIPYAIDFMNPAPDADLHAVGKESFDWIVDKVSKLAVKKAQRPVKSELRWTAFLNPREKSAEKKTIAKKPAGKSAAKKEKS</sequence>
<feature type="domain" description="ATP-grasp" evidence="3">
    <location>
        <begin position="92"/>
        <end position="290"/>
    </location>
</feature>
<accession>A0A7W8IH67</accession>
<dbReference type="Gene3D" id="3.30.1490.20">
    <property type="entry name" value="ATP-grasp fold, A domain"/>
    <property type="match status" value="1"/>
</dbReference>